<reference evidence="1" key="1">
    <citation type="journal article" date="2023" name="Insect Mol. Biol.">
        <title>Genome sequencing provides insights into the evolution of gene families encoding plant cell wall-degrading enzymes in longhorned beetles.</title>
        <authorList>
            <person name="Shin N.R."/>
            <person name="Okamura Y."/>
            <person name="Kirsch R."/>
            <person name="Pauchet Y."/>
        </authorList>
    </citation>
    <scope>NUCLEOTIDE SEQUENCE</scope>
    <source>
        <strain evidence="1">AMC_N1</strain>
    </source>
</reference>
<dbReference type="AlphaFoldDB" id="A0AAV8YE70"/>
<organism evidence="1 2">
    <name type="scientific">Aromia moschata</name>
    <dbReference type="NCBI Taxonomy" id="1265417"/>
    <lineage>
        <taxon>Eukaryota</taxon>
        <taxon>Metazoa</taxon>
        <taxon>Ecdysozoa</taxon>
        <taxon>Arthropoda</taxon>
        <taxon>Hexapoda</taxon>
        <taxon>Insecta</taxon>
        <taxon>Pterygota</taxon>
        <taxon>Neoptera</taxon>
        <taxon>Endopterygota</taxon>
        <taxon>Coleoptera</taxon>
        <taxon>Polyphaga</taxon>
        <taxon>Cucujiformia</taxon>
        <taxon>Chrysomeloidea</taxon>
        <taxon>Cerambycidae</taxon>
        <taxon>Cerambycinae</taxon>
        <taxon>Callichromatini</taxon>
        <taxon>Aromia</taxon>
    </lineage>
</organism>
<gene>
    <name evidence="1" type="ORF">NQ318_012897</name>
</gene>
<name>A0AAV8YE70_9CUCU</name>
<evidence type="ECO:0000313" key="1">
    <source>
        <dbReference type="EMBL" id="KAJ8949149.1"/>
    </source>
</evidence>
<sequence>MPTDQEVGSLLGVNCNNYGTYGRSNGVVSPAGIFSPRVIYCVHGKPSAGCCKVLEGELLDIFADDDIIATHAKENTDTTELSTL</sequence>
<comment type="caution">
    <text evidence="1">The sequence shown here is derived from an EMBL/GenBank/DDBJ whole genome shotgun (WGS) entry which is preliminary data.</text>
</comment>
<evidence type="ECO:0008006" key="3">
    <source>
        <dbReference type="Google" id="ProtNLM"/>
    </source>
</evidence>
<evidence type="ECO:0000313" key="2">
    <source>
        <dbReference type="Proteomes" id="UP001162162"/>
    </source>
</evidence>
<protein>
    <recommendedName>
        <fullName evidence="3">Reverse transcriptase domain-containing protein</fullName>
    </recommendedName>
</protein>
<dbReference type="Proteomes" id="UP001162162">
    <property type="component" value="Unassembled WGS sequence"/>
</dbReference>
<proteinExistence type="predicted"/>
<keyword evidence="2" id="KW-1185">Reference proteome</keyword>
<dbReference type="EMBL" id="JAPWTK010000123">
    <property type="protein sequence ID" value="KAJ8949149.1"/>
    <property type="molecule type" value="Genomic_DNA"/>
</dbReference>
<accession>A0AAV8YE70</accession>